<keyword evidence="11 15" id="KW-0413">Isomerase</keyword>
<dbReference type="SUPFAM" id="SSF109998">
    <property type="entry name" value="Triger factor/SurA peptide-binding domain-like"/>
    <property type="match status" value="1"/>
</dbReference>
<comment type="caution">
    <text evidence="15">The sequence shown here is derived from an EMBL/GenBank/DDBJ whole genome shotgun (WGS) entry which is preliminary data.</text>
</comment>
<evidence type="ECO:0000313" key="15">
    <source>
        <dbReference type="EMBL" id="TWX64717.1"/>
    </source>
</evidence>
<evidence type="ECO:0000313" key="17">
    <source>
        <dbReference type="Proteomes" id="UP000321917"/>
    </source>
</evidence>
<keyword evidence="4 12" id="KW-0812">Transmembrane</keyword>
<dbReference type="PANTHER" id="PTHR47529">
    <property type="entry name" value="PEPTIDYL-PROLYL CIS-TRANS ISOMERASE D"/>
    <property type="match status" value="1"/>
</dbReference>
<feature type="domain" description="PpiC" evidence="13">
    <location>
        <begin position="268"/>
        <end position="366"/>
    </location>
</feature>
<dbReference type="Gene3D" id="1.10.4030.10">
    <property type="entry name" value="Porin chaperone SurA, peptide-binding domain"/>
    <property type="match status" value="1"/>
</dbReference>
<evidence type="ECO:0000256" key="8">
    <source>
        <dbReference type="ARBA" id="ARBA00038408"/>
    </source>
</evidence>
<evidence type="ECO:0000256" key="1">
    <source>
        <dbReference type="ARBA" id="ARBA00004382"/>
    </source>
</evidence>
<sequence>MLENIREGSQGWIAKSILGLVILTFALAGIGTYTNSVDTSVADVNGEKISQDAFNKAYQAQRNRMAQQFGDMFETLSADENYMANFRNGILDNLINEKLIDQSTVDMSIRVSDQRIKSTIRTMTEFQVDGVFDNNRYLAMINQAGFYQSSDFRDYLRVQMTRRQLTQALVASEFNLPYQEKQVNALQNQKRNVRYATINAEQFKAGIELTDDEINQYYLANQARFENEEKVKLNYIALDVNDIAKTIEVSDADVKAYYQENIASYRQDEQRRVAHILVEFGDDEVAAKVTAEALLARVNGGEDFATLAKESSDDTFSGENGGDLEWIERGAMGDAFDEGAFALTDVNSVSGVVESDFGFHIIKLTDLKAEQVQAFDEVEVELQAKVSQLKAQNKFYDLQQEMAQLSFEYPDSLDDAANAVDLKIMTTDWLSKFGNIAPFDSPKAIEVAFSDLVLQENLNSDIIEISDTLAIVIRLQEYQPAEVKPLSDVTAQIRDTLISDKATELAQTTADSLLVSFKAGNDISEQLTAINATFVEKVDVARSGGDIAPSLSREAFKLPHPAEGKISATTVTLNNGDLALLEVQAVTASNVEKALEPRMAQQQTQQLAQSAYQSFVEALKVNAEITRKVITAPVSQF</sequence>
<evidence type="ECO:0000313" key="16">
    <source>
        <dbReference type="Proteomes" id="UP000321525"/>
    </source>
</evidence>
<evidence type="ECO:0000259" key="13">
    <source>
        <dbReference type="PROSITE" id="PS50198"/>
    </source>
</evidence>
<evidence type="ECO:0000256" key="9">
    <source>
        <dbReference type="ARBA" id="ARBA00040743"/>
    </source>
</evidence>
<feature type="transmembrane region" description="Helical" evidence="12">
    <location>
        <begin position="12"/>
        <end position="33"/>
    </location>
</feature>
<evidence type="ECO:0000256" key="4">
    <source>
        <dbReference type="ARBA" id="ARBA00022692"/>
    </source>
</evidence>
<keyword evidence="2" id="KW-1003">Cell membrane</keyword>
<keyword evidence="3" id="KW-0997">Cell inner membrane</keyword>
<dbReference type="Proteomes" id="UP000321917">
    <property type="component" value="Unassembled WGS sequence"/>
</dbReference>
<proteinExistence type="inferred from homology"/>
<evidence type="ECO:0000256" key="11">
    <source>
        <dbReference type="PROSITE-ProRule" id="PRU00278"/>
    </source>
</evidence>
<dbReference type="InterPro" id="IPR000297">
    <property type="entry name" value="PPIase_PpiC"/>
</dbReference>
<evidence type="ECO:0000256" key="7">
    <source>
        <dbReference type="ARBA" id="ARBA00023186"/>
    </source>
</evidence>
<dbReference type="InterPro" id="IPR052029">
    <property type="entry name" value="PpiD_chaperone"/>
</dbReference>
<dbReference type="PROSITE" id="PS50198">
    <property type="entry name" value="PPIC_PPIASE_2"/>
    <property type="match status" value="1"/>
</dbReference>
<dbReference type="GO" id="GO:0005886">
    <property type="term" value="C:plasma membrane"/>
    <property type="evidence" value="ECO:0007669"/>
    <property type="project" value="UniProtKB-SubCell"/>
</dbReference>
<dbReference type="RefSeq" id="WP_146800445.1">
    <property type="nucleotide sequence ID" value="NZ_VOLP01000025.1"/>
</dbReference>
<accession>A0A5C6Q817</accession>
<reference evidence="15 17" key="1">
    <citation type="submission" date="2019-07" db="EMBL/GenBank/DDBJ databases">
        <title>Genomes of sea-ice associated Colwellia species.</title>
        <authorList>
            <person name="Bowman J.P."/>
        </authorList>
    </citation>
    <scope>NUCLEOTIDE SEQUENCE [LARGE SCALE GENOMIC DNA]</scope>
    <source>
        <strain evidence="14 16">ACAM 607</strain>
        <strain evidence="15 17">IC036</strain>
    </source>
</reference>
<evidence type="ECO:0000256" key="5">
    <source>
        <dbReference type="ARBA" id="ARBA00022989"/>
    </source>
</evidence>
<keyword evidence="16" id="KW-1185">Reference proteome</keyword>
<keyword evidence="5 12" id="KW-1133">Transmembrane helix</keyword>
<keyword evidence="6 12" id="KW-0472">Membrane</keyword>
<dbReference type="EMBL" id="VOLQ01000029">
    <property type="protein sequence ID" value="TWX64717.1"/>
    <property type="molecule type" value="Genomic_DNA"/>
</dbReference>
<protein>
    <recommendedName>
        <fullName evidence="9">Periplasmic chaperone PpiD</fullName>
    </recommendedName>
    <alternativeName>
        <fullName evidence="10">Periplasmic folding chaperone</fullName>
    </alternativeName>
</protein>
<evidence type="ECO:0000256" key="12">
    <source>
        <dbReference type="SAM" id="Phobius"/>
    </source>
</evidence>
<evidence type="ECO:0000313" key="14">
    <source>
        <dbReference type="EMBL" id="TWX55847.1"/>
    </source>
</evidence>
<evidence type="ECO:0000256" key="6">
    <source>
        <dbReference type="ARBA" id="ARBA00023136"/>
    </source>
</evidence>
<evidence type="ECO:0000256" key="10">
    <source>
        <dbReference type="ARBA" id="ARBA00042775"/>
    </source>
</evidence>
<comment type="similarity">
    <text evidence="8">Belongs to the PpiD chaperone family.</text>
</comment>
<organism evidence="15 17">
    <name type="scientific">Colwellia hornerae</name>
    <dbReference type="NCBI Taxonomy" id="89402"/>
    <lineage>
        <taxon>Bacteria</taxon>
        <taxon>Pseudomonadati</taxon>
        <taxon>Pseudomonadota</taxon>
        <taxon>Gammaproteobacteria</taxon>
        <taxon>Alteromonadales</taxon>
        <taxon>Colwelliaceae</taxon>
        <taxon>Colwellia</taxon>
    </lineage>
</organism>
<dbReference type="InterPro" id="IPR027304">
    <property type="entry name" value="Trigger_fact/SurA_dom_sf"/>
</dbReference>
<dbReference type="Pfam" id="PF13616">
    <property type="entry name" value="Rotamase_3"/>
    <property type="match status" value="1"/>
</dbReference>
<dbReference type="SUPFAM" id="SSF54534">
    <property type="entry name" value="FKBP-like"/>
    <property type="match status" value="1"/>
</dbReference>
<evidence type="ECO:0000256" key="3">
    <source>
        <dbReference type="ARBA" id="ARBA00022519"/>
    </source>
</evidence>
<keyword evidence="11" id="KW-0697">Rotamase</keyword>
<dbReference type="AlphaFoldDB" id="A0A5C6Q817"/>
<dbReference type="GO" id="GO:0003755">
    <property type="term" value="F:peptidyl-prolyl cis-trans isomerase activity"/>
    <property type="evidence" value="ECO:0007669"/>
    <property type="project" value="UniProtKB-KW"/>
</dbReference>
<comment type="subcellular location">
    <subcellularLocation>
        <location evidence="1">Cell inner membrane</location>
        <topology evidence="1">Single-pass type II membrane protein</topology>
        <orientation evidence="1">Periplasmic side</orientation>
    </subcellularLocation>
</comment>
<keyword evidence="7" id="KW-0143">Chaperone</keyword>
<dbReference type="InterPro" id="IPR046357">
    <property type="entry name" value="PPIase_dom_sf"/>
</dbReference>
<name>A0A5C6Q817_9GAMM</name>
<gene>
    <name evidence="14" type="ORF">ESZ26_15925</name>
    <name evidence="15" type="ORF">ESZ27_13980</name>
</gene>
<dbReference type="Pfam" id="PF13624">
    <property type="entry name" value="SurA_N_3"/>
    <property type="match status" value="1"/>
</dbReference>
<evidence type="ECO:0000256" key="2">
    <source>
        <dbReference type="ARBA" id="ARBA00022475"/>
    </source>
</evidence>
<dbReference type="EMBL" id="VOLR01000026">
    <property type="protein sequence ID" value="TWX55847.1"/>
    <property type="molecule type" value="Genomic_DNA"/>
</dbReference>
<dbReference type="Gene3D" id="3.10.50.40">
    <property type="match status" value="1"/>
</dbReference>
<dbReference type="Proteomes" id="UP000321525">
    <property type="component" value="Unassembled WGS sequence"/>
</dbReference>
<dbReference type="PANTHER" id="PTHR47529:SF1">
    <property type="entry name" value="PERIPLASMIC CHAPERONE PPID"/>
    <property type="match status" value="1"/>
</dbReference>
<dbReference type="OrthoDB" id="9812372at2"/>